<dbReference type="AlphaFoldDB" id="A0A2U3QH32"/>
<proteinExistence type="predicted"/>
<organism evidence="2 3">
    <name type="scientific">Candidatus Sulfobium mesophilum</name>
    <dbReference type="NCBI Taxonomy" id="2016548"/>
    <lineage>
        <taxon>Bacteria</taxon>
        <taxon>Pseudomonadati</taxon>
        <taxon>Nitrospirota</taxon>
        <taxon>Nitrospiria</taxon>
        <taxon>Nitrospirales</taxon>
        <taxon>Nitrospiraceae</taxon>
        <taxon>Candidatus Sulfobium</taxon>
    </lineage>
</organism>
<gene>
    <name evidence="2" type="ORF">NBG4_300005</name>
</gene>
<reference evidence="3" key="1">
    <citation type="submission" date="2018-03" db="EMBL/GenBank/DDBJ databases">
        <authorList>
            <person name="Zecchin S."/>
        </authorList>
    </citation>
    <scope>NUCLEOTIDE SEQUENCE [LARGE SCALE GENOMIC DNA]</scope>
</reference>
<dbReference type="InterPro" id="IPR021125">
    <property type="entry name" value="DUF2127"/>
</dbReference>
<evidence type="ECO:0000256" key="1">
    <source>
        <dbReference type="SAM" id="Phobius"/>
    </source>
</evidence>
<sequence length="160" mass="18358">MKRREYSKGGLRVVALFEATKGALVLSVGFGLLAFIHKDLHLAAEQLVRHIHLNPARHYPKIFIDAANHVTDSRLLAMAVAALLYSVVRFVEGYGLWRQRQWAEWFALLTAGMYIPVEFYENLRGVTWPRATVLTVNAAIVMYMAYVLYRSGQRRKHARK</sequence>
<evidence type="ECO:0000313" key="3">
    <source>
        <dbReference type="Proteomes" id="UP000245125"/>
    </source>
</evidence>
<feature type="transmembrane region" description="Helical" evidence="1">
    <location>
        <begin position="103"/>
        <end position="119"/>
    </location>
</feature>
<keyword evidence="3" id="KW-1185">Reference proteome</keyword>
<evidence type="ECO:0000313" key="2">
    <source>
        <dbReference type="EMBL" id="SPQ00698.1"/>
    </source>
</evidence>
<keyword evidence="1" id="KW-0812">Transmembrane</keyword>
<protein>
    <submittedName>
        <fullName evidence="2">Membrane protein-like protein</fullName>
    </submittedName>
</protein>
<feature type="transmembrane region" description="Helical" evidence="1">
    <location>
        <begin position="75"/>
        <end position="91"/>
    </location>
</feature>
<dbReference type="Proteomes" id="UP000245125">
    <property type="component" value="Unassembled WGS sequence"/>
</dbReference>
<feature type="transmembrane region" description="Helical" evidence="1">
    <location>
        <begin position="131"/>
        <end position="149"/>
    </location>
</feature>
<dbReference type="EMBL" id="OUUY01000076">
    <property type="protein sequence ID" value="SPQ00698.1"/>
    <property type="molecule type" value="Genomic_DNA"/>
</dbReference>
<keyword evidence="1" id="KW-1133">Transmembrane helix</keyword>
<keyword evidence="1" id="KW-0472">Membrane</keyword>
<dbReference type="Pfam" id="PF09900">
    <property type="entry name" value="DUF2127"/>
    <property type="match status" value="1"/>
</dbReference>
<feature type="transmembrane region" description="Helical" evidence="1">
    <location>
        <begin position="12"/>
        <end position="36"/>
    </location>
</feature>
<name>A0A2U3QH32_9BACT</name>
<dbReference type="OrthoDB" id="121772at2"/>
<accession>A0A2U3QH32</accession>